<accession>A0A4Q9LAG8</accession>
<name>A0A4Q9LAG8_9MICR</name>
<evidence type="ECO:0000313" key="3">
    <source>
        <dbReference type="EMBL" id="TBU04456.1"/>
    </source>
</evidence>
<sequence>MNLATPIENKENTNKIQLSEEKDKNNTEMGQIFSNRNKEQLLEEKDKNNTEMGQMLSSRNKEQILEEKDKNNTEMGQMLSNRNIEKSNDNLNEDYVDLLQENIEEFKSEKNIKKHFFTSAVVDNPDKRHTFKENLSALKYSKIDLSSNLFDSSLDIESSCSEHGNEIQNEGENIYLSNIYGLFITLNEKIDQIVIKESNNESSKEKMKEIFGKIFFLLNNKRVSEAKVMLKDLFLILFGNFENIEEFLSSGKEYSQVFLNERIKPLIKILNESKNSLKELSGYISDKFMEMKGSFIEEREKFKFEAKESLSKEKQTRKIFEMEIRKFLQKEFELNEKNVFESLKILKETILNLKNTKKNEETKDLKLKERNLILENEISNLKNEKSIFDRKNEELNKRLAFLESEITKIQNENVSLSESLNKYTEKSIKLKKEYVVLSNEIINHRESNKKKNSVIEKQKKIIDILQSKISGKKDENDLVFPISDIKKNIEKLQDDLNHETDEEKRKKIQKEIHNFEKRLKDFLNFKKETNPR</sequence>
<feature type="coiled-coil region" evidence="1">
    <location>
        <begin position="343"/>
        <end position="440"/>
    </location>
</feature>
<feature type="compositionally biased region" description="Basic and acidic residues" evidence="2">
    <location>
        <begin position="59"/>
        <end position="72"/>
    </location>
</feature>
<feature type="coiled-coil region" evidence="1">
    <location>
        <begin position="482"/>
        <end position="518"/>
    </location>
</feature>
<proteinExistence type="predicted"/>
<evidence type="ECO:0000313" key="4">
    <source>
        <dbReference type="Proteomes" id="UP000291404"/>
    </source>
</evidence>
<evidence type="ECO:0000256" key="1">
    <source>
        <dbReference type="SAM" id="Coils"/>
    </source>
</evidence>
<feature type="compositionally biased region" description="Basic and acidic residues" evidence="2">
    <location>
        <begin position="8"/>
        <end position="26"/>
    </location>
</feature>
<dbReference type="EMBL" id="PITI01000760">
    <property type="protein sequence ID" value="TBU04456.1"/>
    <property type="molecule type" value="Genomic_DNA"/>
</dbReference>
<keyword evidence="4" id="KW-1185">Reference proteome</keyword>
<gene>
    <name evidence="3" type="ORF">CWI36_0760p0020</name>
</gene>
<dbReference type="AlphaFoldDB" id="A0A4Q9LAG8"/>
<organism evidence="3 4">
    <name type="scientific">Hamiltosporidium magnivora</name>
    <dbReference type="NCBI Taxonomy" id="148818"/>
    <lineage>
        <taxon>Eukaryota</taxon>
        <taxon>Fungi</taxon>
        <taxon>Fungi incertae sedis</taxon>
        <taxon>Microsporidia</taxon>
        <taxon>Dubosqiidae</taxon>
        <taxon>Hamiltosporidium</taxon>
    </lineage>
</organism>
<protein>
    <submittedName>
        <fullName evidence="3">Uncharacterized protein</fullName>
    </submittedName>
</protein>
<keyword evidence="1" id="KW-0175">Coiled coil</keyword>
<reference evidence="3 4" key="1">
    <citation type="submission" date="2017-12" db="EMBL/GenBank/DDBJ databases">
        <authorList>
            <person name="Pombert J.-F."/>
            <person name="Haag K.L."/>
            <person name="Ebert D."/>
        </authorList>
    </citation>
    <scope>NUCLEOTIDE SEQUENCE [LARGE SCALE GENOMIC DNA]</scope>
    <source>
        <strain evidence="3">BE-OM-2</strain>
    </source>
</reference>
<dbReference type="VEuPathDB" id="MicrosporidiaDB:CWI36_0760p0020"/>
<dbReference type="VEuPathDB" id="MicrosporidiaDB:CWI39_2400p0010"/>
<evidence type="ECO:0000256" key="2">
    <source>
        <dbReference type="SAM" id="MobiDB-lite"/>
    </source>
</evidence>
<dbReference type="Proteomes" id="UP000291404">
    <property type="component" value="Unassembled WGS sequence"/>
</dbReference>
<feature type="compositionally biased region" description="Basic and acidic residues" evidence="2">
    <location>
        <begin position="36"/>
        <end position="49"/>
    </location>
</feature>
<comment type="caution">
    <text evidence="3">The sequence shown here is derived from an EMBL/GenBank/DDBJ whole genome shotgun (WGS) entry which is preliminary data.</text>
</comment>
<feature type="region of interest" description="Disordered" evidence="2">
    <location>
        <begin position="1"/>
        <end position="74"/>
    </location>
</feature>